<evidence type="ECO:0000313" key="2">
    <source>
        <dbReference type="Proteomes" id="UP000286701"/>
    </source>
</evidence>
<evidence type="ECO:0000313" key="1">
    <source>
        <dbReference type="EMBL" id="RWY52472.1"/>
    </source>
</evidence>
<dbReference type="Proteomes" id="UP000286701">
    <property type="component" value="Unassembled WGS sequence"/>
</dbReference>
<dbReference type="EMBL" id="SBIW01000004">
    <property type="protein sequence ID" value="RWY52472.1"/>
    <property type="molecule type" value="Genomic_DNA"/>
</dbReference>
<accession>A0A444MP88</accession>
<sequence>MKLIIKYISLLLFSGLILPVCNLKSLQTATVLPIKKAIQSSKYQAVKPATILPLITSQIVEPLLPALKN</sequence>
<dbReference type="RefSeq" id="WP_128534058.1">
    <property type="nucleotide sequence ID" value="NZ_SBIW01000004.1"/>
</dbReference>
<name>A0A444MP88_9SPHI</name>
<comment type="caution">
    <text evidence="1">The sequence shown here is derived from an EMBL/GenBank/DDBJ whole genome shotgun (WGS) entry which is preliminary data.</text>
</comment>
<proteinExistence type="predicted"/>
<gene>
    <name evidence="1" type="ORF">EPL05_11240</name>
</gene>
<organism evidence="1 2">
    <name type="scientific">Mucilaginibacter gilvus</name>
    <dbReference type="NCBI Taxonomy" id="2305909"/>
    <lineage>
        <taxon>Bacteria</taxon>
        <taxon>Pseudomonadati</taxon>
        <taxon>Bacteroidota</taxon>
        <taxon>Sphingobacteriia</taxon>
        <taxon>Sphingobacteriales</taxon>
        <taxon>Sphingobacteriaceae</taxon>
        <taxon>Mucilaginibacter</taxon>
    </lineage>
</organism>
<reference evidence="1 2" key="1">
    <citation type="submission" date="2019-01" db="EMBL/GenBank/DDBJ databases">
        <title>Mucilaginibacter antarcticum sp. nov., isolated from antarctic soil.</title>
        <authorList>
            <person name="Yan Y.-Q."/>
            <person name="Du Z.-J."/>
        </authorList>
    </citation>
    <scope>NUCLEOTIDE SEQUENCE [LARGE SCALE GENOMIC DNA]</scope>
    <source>
        <strain evidence="1 2">F01003</strain>
    </source>
</reference>
<protein>
    <submittedName>
        <fullName evidence="1">Uncharacterized protein</fullName>
    </submittedName>
</protein>
<dbReference type="OrthoDB" id="799864at2"/>
<keyword evidence="2" id="KW-1185">Reference proteome</keyword>
<dbReference type="AlphaFoldDB" id="A0A444MP88"/>